<feature type="compositionally biased region" description="Polar residues" evidence="1">
    <location>
        <begin position="210"/>
        <end position="236"/>
    </location>
</feature>
<dbReference type="EMBL" id="JH921434">
    <property type="protein sequence ID" value="EKD17888.1"/>
    <property type="molecule type" value="Genomic_DNA"/>
</dbReference>
<feature type="compositionally biased region" description="Polar residues" evidence="1">
    <location>
        <begin position="1054"/>
        <end position="1063"/>
    </location>
</feature>
<dbReference type="InterPro" id="IPR045107">
    <property type="entry name" value="SAC3/GANP/THP3"/>
</dbReference>
<dbReference type="RefSeq" id="XP_007291549.1">
    <property type="nucleotide sequence ID" value="XM_007291487.1"/>
</dbReference>
<dbReference type="GO" id="GO:0005737">
    <property type="term" value="C:cytoplasm"/>
    <property type="evidence" value="ECO:0007669"/>
    <property type="project" value="TreeGrafter"/>
</dbReference>
<dbReference type="KEGG" id="mbe:MBM_03660"/>
<dbReference type="Gene3D" id="1.25.40.990">
    <property type="match status" value="1"/>
</dbReference>
<name>K1XAX8_MARBU</name>
<dbReference type="GO" id="GO:0006406">
    <property type="term" value="P:mRNA export from nucleus"/>
    <property type="evidence" value="ECO:0007669"/>
    <property type="project" value="TreeGrafter"/>
</dbReference>
<dbReference type="eggNOG" id="KOG1860">
    <property type="taxonomic scope" value="Eukaryota"/>
</dbReference>
<feature type="compositionally biased region" description="Basic and acidic residues" evidence="1">
    <location>
        <begin position="45"/>
        <end position="54"/>
    </location>
</feature>
<dbReference type="Pfam" id="PF03399">
    <property type="entry name" value="SAC3_GANP"/>
    <property type="match status" value="1"/>
</dbReference>
<feature type="region of interest" description="Disordered" evidence="1">
    <location>
        <begin position="1"/>
        <end position="102"/>
    </location>
</feature>
<feature type="domain" description="SAC3/GANP/THP3 conserved" evidence="2">
    <location>
        <begin position="448"/>
        <end position="766"/>
    </location>
</feature>
<dbReference type="PANTHER" id="PTHR12436:SF3">
    <property type="entry name" value="GERMINAL-CENTER ASSOCIATED NUCLEAR PROTEIN"/>
    <property type="match status" value="1"/>
</dbReference>
<dbReference type="OrthoDB" id="264795at2759"/>
<dbReference type="PANTHER" id="PTHR12436">
    <property type="entry name" value="80 KDA MCM3-ASSOCIATED PROTEIN"/>
    <property type="match status" value="1"/>
</dbReference>
<feature type="region of interest" description="Disordered" evidence="1">
    <location>
        <begin position="1000"/>
        <end position="1063"/>
    </location>
</feature>
<protein>
    <submittedName>
        <fullName evidence="3">Leucine permease transcriptional regulator</fullName>
    </submittedName>
</protein>
<evidence type="ECO:0000256" key="1">
    <source>
        <dbReference type="SAM" id="MobiDB-lite"/>
    </source>
</evidence>
<dbReference type="HOGENOM" id="CLU_001323_1_0_1"/>
<dbReference type="GO" id="GO:0070390">
    <property type="term" value="C:transcription export complex 2"/>
    <property type="evidence" value="ECO:0007669"/>
    <property type="project" value="TreeGrafter"/>
</dbReference>
<dbReference type="InterPro" id="IPR005062">
    <property type="entry name" value="SAC3/GANP/THP3_conserved"/>
</dbReference>
<feature type="region of interest" description="Disordered" evidence="1">
    <location>
        <begin position="1359"/>
        <end position="1380"/>
    </location>
</feature>
<feature type="compositionally biased region" description="Basic and acidic residues" evidence="1">
    <location>
        <begin position="1437"/>
        <end position="1452"/>
    </location>
</feature>
<keyword evidence="4" id="KW-1185">Reference proteome</keyword>
<reference evidence="3 4" key="1">
    <citation type="journal article" date="2012" name="BMC Genomics">
        <title>Sequencing the genome of Marssonina brunnea reveals fungus-poplar co-evolution.</title>
        <authorList>
            <person name="Zhu S."/>
            <person name="Cao Y.-Z."/>
            <person name="Jiang C."/>
            <person name="Tan B.-Y."/>
            <person name="Wang Z."/>
            <person name="Feng S."/>
            <person name="Zhang L."/>
            <person name="Su X.-H."/>
            <person name="Brejova B."/>
            <person name="Vinar T."/>
            <person name="Xu M."/>
            <person name="Wang M.-X."/>
            <person name="Zhang S.-G."/>
            <person name="Huang M.-R."/>
            <person name="Wu R."/>
            <person name="Zhou Y."/>
        </authorList>
    </citation>
    <scope>NUCLEOTIDE SEQUENCE [LARGE SCALE GENOMIC DNA]</scope>
    <source>
        <strain evidence="3 4">MB_m1</strain>
    </source>
</reference>
<dbReference type="InParanoid" id="K1XAX8"/>
<feature type="region of interest" description="Disordered" evidence="1">
    <location>
        <begin position="1437"/>
        <end position="1459"/>
    </location>
</feature>
<feature type="compositionally biased region" description="Low complexity" evidence="1">
    <location>
        <begin position="1271"/>
        <end position="1281"/>
    </location>
</feature>
<feature type="region of interest" description="Disordered" evidence="1">
    <location>
        <begin position="1250"/>
        <end position="1295"/>
    </location>
</feature>
<feature type="compositionally biased region" description="Basic and acidic residues" evidence="1">
    <location>
        <begin position="65"/>
        <end position="84"/>
    </location>
</feature>
<evidence type="ECO:0000259" key="2">
    <source>
        <dbReference type="Pfam" id="PF03399"/>
    </source>
</evidence>
<feature type="compositionally biased region" description="Low complexity" evidence="1">
    <location>
        <begin position="255"/>
        <end position="268"/>
    </location>
</feature>
<feature type="compositionally biased region" description="Low complexity" evidence="1">
    <location>
        <begin position="1002"/>
        <end position="1015"/>
    </location>
</feature>
<dbReference type="STRING" id="1072389.K1XAX8"/>
<feature type="compositionally biased region" description="Polar residues" evidence="1">
    <location>
        <begin position="1026"/>
        <end position="1043"/>
    </location>
</feature>
<evidence type="ECO:0000313" key="3">
    <source>
        <dbReference type="EMBL" id="EKD17888.1"/>
    </source>
</evidence>
<dbReference type="Proteomes" id="UP000006753">
    <property type="component" value="Unassembled WGS sequence"/>
</dbReference>
<dbReference type="OMA" id="QKWPREL"/>
<feature type="compositionally biased region" description="Polar residues" evidence="1">
    <location>
        <begin position="1250"/>
        <end position="1261"/>
    </location>
</feature>
<gene>
    <name evidence="3" type="ORF">MBM_03660</name>
</gene>
<dbReference type="GeneID" id="18759595"/>
<accession>K1XAX8</accession>
<sequence>MSRGASSSSKFKDDHYALLNPSAPRAMRDKSNTHQSNYRGKKKNFRDNYSKIHADSPSGPTSPNKFEKERLENAAKRAERDQNGKRGNGRGRGAGGRGLYTNKSVRFSDATTEPKSGVFTKEPSLKPNPFAKPATVAFPFGIPSTTPNPFGATSTPSTTTLINPFATASKPDAAINPIGNSSTMSNPFGASLSALSKADTGFNFNKSTASSTGFGAPSQTPSAKSSSAFGAPTTDTWGKPSAGVFGGEPAPSPLAVPSSMSSNAPVPSSNPFGAVTNTPPTGFSSNQTNAFGAGAGKTTSVFGSVSNGFGGKSSGVFNNARAYGAMSTPGPTSSSGSAFTFNSAASDSNTSSTFNSPATTKPATGSLAAKVVKVLEKDRIVPPKMPSYDLMFARQLLGVPELMKYLNEYKKYQNKVRTALMREGVIDDPEKPKSLADAIDFKGTCEEMCPQLEKIERLLEGRVDACEKGLQPDGTLTRHAMMEKMVKIHARSSAGQDAPLPSEVRTTAALRRTVDYLMKDVLAEENLPQVHGFLWNRTRALRRDFVFHSFMTSTELLDQVYCLETIARFHTLALHLMSKPGNYSEAFDTYQEFEQLSNTMISLLQAYDDCKANGVSCENEPEFRAYSILIQRKTHPGLLDMVQSWGWDVYNGKEMKIALSLVEALTNIWEVQGPLTPAAQTDVAQNASARYFDIVKDKGTSYTMACFAEIWFNDAREAIVRTIIASYRKQRDQVKHWTLSRLNEYLRFDDEEDILPWGKARNMTFEEADGVTYLSLELGSDISHLQKGKQYHSYPLVERKRGNHSLLEVLYHTVYEEAGSEDTGTEEEDDGLFVKQTPAIDLWPKPAVEPEIQRPAFSFVETSSPAVPEIVSTPAQETQPKPASIFDRFSPLNGSGVSAAAPVANSPPVGNQQNLEELKPTSAFSFPPTNGASSLLTQQPASVGSSVFDRPTVKGATSIFSQTSAPATPAATQAPPLFSFTSTTVTAPATPHLVPTSLGVEAASSGPAAPSFFPKPQSPNLPEPVSESQGPRESVLQPQTFPAQPSPLAGVFGTPSTLAPTQNSLANVSPQLQSTTPKDSPIPTFPSFPTAQQASIVVAEPPPPPFDPWECFTNWYALGNEGVMDQFVSWEIEGILRNAVAQFQEEENLKAARKADEMALAEADRFRAKRLATKYGHIWFTVTRRMSLRRRGREARRLRREAAEESAAAKKSAAANMVEDFKASTTTARRKDSLESLLGATGVLTGVHDSSGNRAIVQPNQKPALKRQRSDWSLNSLSSSVSRHKRGRSDDSLRRSLMTGGSRIHLIPNYTPQDEHRPQVSGVQTDYFRLKARGISTLPNGTPLASSVAKMLHPKRSFDGFIKPSTPRRQSREFSAPRSVPANPAVGRLVEDQPDDIDFLKARARAVMSEDKMSRSKRSFDDDEEALFARAKRVREQMDEGEEFYRRERERSSLSGSGS</sequence>
<organism evidence="3 4">
    <name type="scientific">Marssonina brunnea f. sp. multigermtubi (strain MB_m1)</name>
    <name type="common">Marssonina leaf spot fungus</name>
    <dbReference type="NCBI Taxonomy" id="1072389"/>
    <lineage>
        <taxon>Eukaryota</taxon>
        <taxon>Fungi</taxon>
        <taxon>Dikarya</taxon>
        <taxon>Ascomycota</taxon>
        <taxon>Pezizomycotina</taxon>
        <taxon>Leotiomycetes</taxon>
        <taxon>Helotiales</taxon>
        <taxon>Drepanopezizaceae</taxon>
        <taxon>Drepanopeziza</taxon>
    </lineage>
</organism>
<evidence type="ECO:0000313" key="4">
    <source>
        <dbReference type="Proteomes" id="UP000006753"/>
    </source>
</evidence>
<feature type="region of interest" description="Disordered" evidence="1">
    <location>
        <begin position="210"/>
        <end position="268"/>
    </location>
</feature>
<proteinExistence type="predicted"/>